<dbReference type="EMBL" id="MU839827">
    <property type="protein sequence ID" value="KAK1760857.1"/>
    <property type="molecule type" value="Genomic_DNA"/>
</dbReference>
<evidence type="ECO:0000256" key="1">
    <source>
        <dbReference type="ARBA" id="ARBA00004141"/>
    </source>
</evidence>
<dbReference type="InterPro" id="IPR013057">
    <property type="entry name" value="AA_transpt_TM"/>
</dbReference>
<comment type="similarity">
    <text evidence="2">Belongs to the amino acid/polyamine transporter 2 family.</text>
</comment>
<dbReference type="AlphaFoldDB" id="A0AAJ0FB88"/>
<feature type="transmembrane region" description="Helical" evidence="7">
    <location>
        <begin position="727"/>
        <end position="749"/>
    </location>
</feature>
<evidence type="ECO:0000313" key="10">
    <source>
        <dbReference type="Proteomes" id="UP001239445"/>
    </source>
</evidence>
<feature type="transmembrane region" description="Helical" evidence="7">
    <location>
        <begin position="668"/>
        <end position="685"/>
    </location>
</feature>
<dbReference type="FunFam" id="1.20.1740.10:FF:000067">
    <property type="entry name" value="Transmembrane domain transporter"/>
    <property type="match status" value="1"/>
</dbReference>
<dbReference type="GO" id="GO:0005774">
    <property type="term" value="C:vacuolar membrane"/>
    <property type="evidence" value="ECO:0007669"/>
    <property type="project" value="TreeGrafter"/>
</dbReference>
<dbReference type="Pfam" id="PF01490">
    <property type="entry name" value="Aa_trans"/>
    <property type="match status" value="1"/>
</dbReference>
<feature type="transmembrane region" description="Helical" evidence="7">
    <location>
        <begin position="480"/>
        <end position="498"/>
    </location>
</feature>
<comment type="subcellular location">
    <subcellularLocation>
        <location evidence="1">Membrane</location>
        <topology evidence="1">Multi-pass membrane protein</topology>
    </subcellularLocation>
</comment>
<feature type="transmembrane region" description="Helical" evidence="7">
    <location>
        <begin position="691"/>
        <end position="707"/>
    </location>
</feature>
<keyword evidence="4 7" id="KW-1133">Transmembrane helix</keyword>
<comment type="caution">
    <text evidence="9">The sequence shown here is derived from an EMBL/GenBank/DDBJ whole genome shotgun (WGS) entry which is preliminary data.</text>
</comment>
<evidence type="ECO:0000256" key="2">
    <source>
        <dbReference type="ARBA" id="ARBA00008066"/>
    </source>
</evidence>
<dbReference type="PANTHER" id="PTHR22950">
    <property type="entry name" value="AMINO ACID TRANSPORTER"/>
    <property type="match status" value="1"/>
</dbReference>
<feature type="transmembrane region" description="Helical" evidence="7">
    <location>
        <begin position="579"/>
        <end position="602"/>
    </location>
</feature>
<feature type="transmembrane region" description="Helical" evidence="7">
    <location>
        <begin position="626"/>
        <end position="647"/>
    </location>
</feature>
<evidence type="ECO:0000256" key="3">
    <source>
        <dbReference type="ARBA" id="ARBA00022692"/>
    </source>
</evidence>
<organism evidence="9 10">
    <name type="scientific">Echria macrotheca</name>
    <dbReference type="NCBI Taxonomy" id="438768"/>
    <lineage>
        <taxon>Eukaryota</taxon>
        <taxon>Fungi</taxon>
        <taxon>Dikarya</taxon>
        <taxon>Ascomycota</taxon>
        <taxon>Pezizomycotina</taxon>
        <taxon>Sordariomycetes</taxon>
        <taxon>Sordariomycetidae</taxon>
        <taxon>Sordariales</taxon>
        <taxon>Schizotheciaceae</taxon>
        <taxon>Echria</taxon>
    </lineage>
</organism>
<keyword evidence="5 7" id="KW-0472">Membrane</keyword>
<evidence type="ECO:0000256" key="7">
    <source>
        <dbReference type="SAM" id="Phobius"/>
    </source>
</evidence>
<dbReference type="Proteomes" id="UP001239445">
    <property type="component" value="Unassembled WGS sequence"/>
</dbReference>
<feature type="compositionally biased region" description="Basic residues" evidence="6">
    <location>
        <begin position="349"/>
        <end position="358"/>
    </location>
</feature>
<feature type="compositionally biased region" description="Acidic residues" evidence="6">
    <location>
        <begin position="323"/>
        <end position="341"/>
    </location>
</feature>
<evidence type="ECO:0000313" key="9">
    <source>
        <dbReference type="EMBL" id="KAK1760857.1"/>
    </source>
</evidence>
<name>A0AAJ0FB88_9PEZI</name>
<evidence type="ECO:0000256" key="4">
    <source>
        <dbReference type="ARBA" id="ARBA00022989"/>
    </source>
</evidence>
<feature type="transmembrane region" description="Helical" evidence="7">
    <location>
        <begin position="396"/>
        <end position="416"/>
    </location>
</feature>
<proteinExistence type="inferred from homology"/>
<feature type="compositionally biased region" description="Basic and acidic residues" evidence="6">
    <location>
        <begin position="171"/>
        <end position="181"/>
    </location>
</feature>
<feature type="transmembrane region" description="Helical" evidence="7">
    <location>
        <begin position="437"/>
        <end position="460"/>
    </location>
</feature>
<dbReference type="PANTHER" id="PTHR22950:SF666">
    <property type="entry name" value="VACUOLAR AMINO ACID TRANSPORTER 4"/>
    <property type="match status" value="1"/>
</dbReference>
<feature type="region of interest" description="Disordered" evidence="6">
    <location>
        <begin position="315"/>
        <end position="364"/>
    </location>
</feature>
<feature type="region of interest" description="Disordered" evidence="6">
    <location>
        <begin position="1"/>
        <end position="200"/>
    </location>
</feature>
<reference evidence="9" key="1">
    <citation type="submission" date="2023-06" db="EMBL/GenBank/DDBJ databases">
        <title>Genome-scale phylogeny and comparative genomics of the fungal order Sordariales.</title>
        <authorList>
            <consortium name="Lawrence Berkeley National Laboratory"/>
            <person name="Hensen N."/>
            <person name="Bonometti L."/>
            <person name="Westerberg I."/>
            <person name="Brannstrom I.O."/>
            <person name="Guillou S."/>
            <person name="Cros-Aarteil S."/>
            <person name="Calhoun S."/>
            <person name="Haridas S."/>
            <person name="Kuo A."/>
            <person name="Mondo S."/>
            <person name="Pangilinan J."/>
            <person name="Riley R."/>
            <person name="Labutti K."/>
            <person name="Andreopoulos B."/>
            <person name="Lipzen A."/>
            <person name="Chen C."/>
            <person name="Yanf M."/>
            <person name="Daum C."/>
            <person name="Ng V."/>
            <person name="Clum A."/>
            <person name="Steindorff A."/>
            <person name="Ohm R."/>
            <person name="Martin F."/>
            <person name="Silar P."/>
            <person name="Natvig D."/>
            <person name="Lalanne C."/>
            <person name="Gautier V."/>
            <person name="Ament-Velasquez S.L."/>
            <person name="Kruys A."/>
            <person name="Hutchinson M.I."/>
            <person name="Powell A.J."/>
            <person name="Barry K."/>
            <person name="Miller A.N."/>
            <person name="Grigoriev I.V."/>
            <person name="Debuchy R."/>
            <person name="Gladieux P."/>
            <person name="Thoren M.H."/>
            <person name="Johannesson H."/>
        </authorList>
    </citation>
    <scope>NUCLEOTIDE SEQUENCE</scope>
    <source>
        <strain evidence="9">PSN4</strain>
    </source>
</reference>
<feature type="domain" description="Amino acid transporter transmembrane" evidence="8">
    <location>
        <begin position="363"/>
        <end position="745"/>
    </location>
</feature>
<dbReference type="GO" id="GO:0005302">
    <property type="term" value="F:L-tyrosine transmembrane transporter activity"/>
    <property type="evidence" value="ECO:0007669"/>
    <property type="project" value="TreeGrafter"/>
</dbReference>
<keyword evidence="3 7" id="KW-0812">Transmembrane</keyword>
<feature type="transmembrane region" description="Helical" evidence="7">
    <location>
        <begin position="505"/>
        <end position="526"/>
    </location>
</feature>
<evidence type="ECO:0000259" key="8">
    <source>
        <dbReference type="Pfam" id="PF01490"/>
    </source>
</evidence>
<feature type="transmembrane region" description="Helical" evidence="7">
    <location>
        <begin position="361"/>
        <end position="384"/>
    </location>
</feature>
<gene>
    <name evidence="9" type="ORF">QBC47DRAFT_368405</name>
</gene>
<evidence type="ECO:0000256" key="5">
    <source>
        <dbReference type="ARBA" id="ARBA00023136"/>
    </source>
</evidence>
<sequence>MSNSGRNSPVPGQGLPISTPQGSYRGARSFGTSVPRAESIARLASPIPSHTPGGAASPGLQPLTPLAGEEGESNPLLPLPGPGSHVSGPGISALAAALSKSFGSSPPRFGTPPVRPLSPAAAGAQFPVSGTPTNYGSFDSRSRGLGGTTGAYEDPEIVKRHLVQPGDASEDNVRKTSDVSKGKQPAVGSDDDEEFSSLKLQGGDITRPIYKWTEEIDQRNKVQRSKSFSVPRPEPENEVLDINTIKVPGGFRRNYLRRAARDPSTSSHGLEYGEGAGRGHAQPQLFTNSFLEFLSLYGHFAGEELEEDDEALKPGEYFASGSDEGEYDSEEGSEDEREPMEDSTLLTPSRRRRRRKPRGGSGTNSPMGAALLLLKSFVGTGVLFLPRAYLNGGMAFSNAVLLFVAALSYYCFVLLVTTRLKVEGSFGDIGGILYGKWMRAVILASIVLSQIGFVAAYIVFTSENLQAFILAVSDCKTLIPIKWLIVMQMVVFLPFSLLRDIGKLGFTALIADAFIVIGLAYLFYYDIFTLSTQGLSDIIMFNQKDWTLFIGTAIFTFEGIGLIIPIQESMKQPEKFPKVMFAVMVIITTLFTVMGAVSYAAYGSKTETVVLLNLPQDDKLVNGVQFLYSLAILLSTPLQIFPAIRITENALFTKSGKYNPYIKWQKNVYRFFVVAVCALIAWGGADNLDKFVALVGNFACIPLVYIYPPMLHYKAVAKTPLRKWSDIFLCIFGFVAMAYTTSLTIMSWANSPGGGLPSYCDTKG</sequence>
<protein>
    <submittedName>
        <fullName evidence="9">Transmembrane amino acid transporter protein-domain-containing protein</fullName>
    </submittedName>
</protein>
<feature type="transmembrane region" description="Helical" evidence="7">
    <location>
        <begin position="546"/>
        <end position="567"/>
    </location>
</feature>
<evidence type="ECO:0000256" key="6">
    <source>
        <dbReference type="SAM" id="MobiDB-lite"/>
    </source>
</evidence>
<accession>A0AAJ0FB88</accession>
<keyword evidence="10" id="KW-1185">Reference proteome</keyword>
<feature type="compositionally biased region" description="Polar residues" evidence="6">
    <location>
        <begin position="128"/>
        <end position="139"/>
    </location>
</feature>